<dbReference type="InterPro" id="IPR002925">
    <property type="entry name" value="Dienelactn_hydro"/>
</dbReference>
<evidence type="ECO:0000313" key="2">
    <source>
        <dbReference type="EMBL" id="KAL1889011.1"/>
    </source>
</evidence>
<keyword evidence="3" id="KW-1185">Reference proteome</keyword>
<sequence length="255" mass="28124">MTQLPEQCCTLPPFTSDYIPTGTYFTIPVPENNQPDLRVYNTGPTDAKTVLVCVYDIFSLHQNTLQGVDHLAAASGYRVVLPDLFRGESWPVDNMPPKEGRAALTAWVQARGNWEKQVRPALVAVVNKVKEDGAVKIGAYGFCFGAKKLIQSQPDHLFDSIGLIHPSFFVPEDGAQVRVPALLVPSSGEDQTIMDAVWAGIQRQGGVVAEKSVRQDFLDVHHGFAAARSNWADERLAGRARDCHALMMKFFKDTL</sequence>
<dbReference type="Proteomes" id="UP001583186">
    <property type="component" value="Unassembled WGS sequence"/>
</dbReference>
<dbReference type="InterPro" id="IPR029058">
    <property type="entry name" value="AB_hydrolase_fold"/>
</dbReference>
<dbReference type="EMBL" id="JAWCUI010000081">
    <property type="protein sequence ID" value="KAL1889011.1"/>
    <property type="molecule type" value="Genomic_DNA"/>
</dbReference>
<accession>A0ABR3YKY4</accession>
<dbReference type="PANTHER" id="PTHR47668:SF1">
    <property type="entry name" value="DIENELACTONE HYDROLASE DOMAIN-CONTAINING PROTEIN-RELATED"/>
    <property type="match status" value="1"/>
</dbReference>
<organism evidence="2 3">
    <name type="scientific">Sporothrix stenoceras</name>
    <dbReference type="NCBI Taxonomy" id="5173"/>
    <lineage>
        <taxon>Eukaryota</taxon>
        <taxon>Fungi</taxon>
        <taxon>Dikarya</taxon>
        <taxon>Ascomycota</taxon>
        <taxon>Pezizomycotina</taxon>
        <taxon>Sordariomycetes</taxon>
        <taxon>Sordariomycetidae</taxon>
        <taxon>Ophiostomatales</taxon>
        <taxon>Ophiostomataceae</taxon>
        <taxon>Sporothrix</taxon>
    </lineage>
</organism>
<name>A0ABR3YKY4_9PEZI</name>
<protein>
    <recommendedName>
        <fullName evidence="1">Dienelactone hydrolase domain-containing protein</fullName>
    </recommendedName>
</protein>
<evidence type="ECO:0000313" key="3">
    <source>
        <dbReference type="Proteomes" id="UP001583186"/>
    </source>
</evidence>
<dbReference type="SUPFAM" id="SSF53474">
    <property type="entry name" value="alpha/beta-Hydrolases"/>
    <property type="match status" value="1"/>
</dbReference>
<proteinExistence type="predicted"/>
<gene>
    <name evidence="2" type="ORF">Sste5346_009191</name>
</gene>
<reference evidence="2 3" key="1">
    <citation type="journal article" date="2024" name="IMA Fungus">
        <title>IMA Genome - F19 : A genome assembly and annotation guide to empower mycologists, including annotated draft genome sequences of Ceratocystis pirilliformis, Diaporthe australafricana, Fusarium ophioides, Paecilomyces lecythidis, and Sporothrix stenoceras.</title>
        <authorList>
            <person name="Aylward J."/>
            <person name="Wilson A.M."/>
            <person name="Visagie C.M."/>
            <person name="Spraker J."/>
            <person name="Barnes I."/>
            <person name="Buitendag C."/>
            <person name="Ceriani C."/>
            <person name="Del Mar Angel L."/>
            <person name="du Plessis D."/>
            <person name="Fuchs T."/>
            <person name="Gasser K."/>
            <person name="Kramer D."/>
            <person name="Li W."/>
            <person name="Munsamy K."/>
            <person name="Piso A."/>
            <person name="Price J.L."/>
            <person name="Sonnekus B."/>
            <person name="Thomas C."/>
            <person name="van der Nest A."/>
            <person name="van Dijk A."/>
            <person name="van Heerden A."/>
            <person name="van Vuuren N."/>
            <person name="Yilmaz N."/>
            <person name="Duong T.A."/>
            <person name="van der Merwe N.A."/>
            <person name="Wingfield M.J."/>
            <person name="Wingfield B.D."/>
        </authorList>
    </citation>
    <scope>NUCLEOTIDE SEQUENCE [LARGE SCALE GENOMIC DNA]</scope>
    <source>
        <strain evidence="2 3">CMW 5346</strain>
    </source>
</reference>
<dbReference type="PANTHER" id="PTHR47668">
    <property type="entry name" value="DIENELACTONE HYDROLASE FAMILY PROTEIN (AFU_ORTHOLOGUE AFUA_6G01940)"/>
    <property type="match status" value="1"/>
</dbReference>
<feature type="domain" description="Dienelactone hydrolase" evidence="1">
    <location>
        <begin position="38"/>
        <end position="253"/>
    </location>
</feature>
<comment type="caution">
    <text evidence="2">The sequence shown here is derived from an EMBL/GenBank/DDBJ whole genome shotgun (WGS) entry which is preliminary data.</text>
</comment>
<evidence type="ECO:0000259" key="1">
    <source>
        <dbReference type="Pfam" id="PF01738"/>
    </source>
</evidence>
<dbReference type="Gene3D" id="3.40.50.1820">
    <property type="entry name" value="alpha/beta hydrolase"/>
    <property type="match status" value="1"/>
</dbReference>
<dbReference type="Pfam" id="PF01738">
    <property type="entry name" value="DLH"/>
    <property type="match status" value="1"/>
</dbReference>